<evidence type="ECO:0000313" key="1">
    <source>
        <dbReference type="EMBL" id="CBY06764.1"/>
    </source>
</evidence>
<dbReference type="AlphaFoldDB" id="E4WSW1"/>
<accession>E4WSW1</accession>
<dbReference type="EMBL" id="FN653016">
    <property type="protein sequence ID" value="CBY06764.1"/>
    <property type="molecule type" value="Genomic_DNA"/>
</dbReference>
<keyword evidence="2" id="KW-1185">Reference proteome</keyword>
<protein>
    <submittedName>
        <fullName evidence="1">Uncharacterized protein</fullName>
    </submittedName>
</protein>
<gene>
    <name evidence="1" type="ORF">GSOID_T00005826001</name>
</gene>
<evidence type="ECO:0000313" key="2">
    <source>
        <dbReference type="Proteomes" id="UP000001307"/>
    </source>
</evidence>
<dbReference type="OrthoDB" id="10334804at2759"/>
<dbReference type="Proteomes" id="UP000001307">
    <property type="component" value="Unassembled WGS sequence"/>
</dbReference>
<dbReference type="InParanoid" id="E4WSW1"/>
<organism evidence="1">
    <name type="scientific">Oikopleura dioica</name>
    <name type="common">Tunicate</name>
    <dbReference type="NCBI Taxonomy" id="34765"/>
    <lineage>
        <taxon>Eukaryota</taxon>
        <taxon>Metazoa</taxon>
        <taxon>Chordata</taxon>
        <taxon>Tunicata</taxon>
        <taxon>Appendicularia</taxon>
        <taxon>Copelata</taxon>
        <taxon>Oikopleuridae</taxon>
        <taxon>Oikopleura</taxon>
    </lineage>
</organism>
<reference evidence="1" key="1">
    <citation type="journal article" date="2010" name="Science">
        <title>Plasticity of animal genome architecture unmasked by rapid evolution of a pelagic tunicate.</title>
        <authorList>
            <person name="Denoeud F."/>
            <person name="Henriet S."/>
            <person name="Mungpakdee S."/>
            <person name="Aury J.M."/>
            <person name="Da Silva C."/>
            <person name="Brinkmann H."/>
            <person name="Mikhaleva J."/>
            <person name="Olsen L.C."/>
            <person name="Jubin C."/>
            <person name="Canestro C."/>
            <person name="Bouquet J.M."/>
            <person name="Danks G."/>
            <person name="Poulain J."/>
            <person name="Campsteijn C."/>
            <person name="Adamski M."/>
            <person name="Cross I."/>
            <person name="Yadetie F."/>
            <person name="Muffato M."/>
            <person name="Louis A."/>
            <person name="Butcher S."/>
            <person name="Tsagkogeorga G."/>
            <person name="Konrad A."/>
            <person name="Singh S."/>
            <person name="Jensen M.F."/>
            <person name="Cong E.H."/>
            <person name="Eikeseth-Otteraa H."/>
            <person name="Noel B."/>
            <person name="Anthouard V."/>
            <person name="Porcel B.M."/>
            <person name="Kachouri-Lafond R."/>
            <person name="Nishino A."/>
            <person name="Ugolini M."/>
            <person name="Chourrout P."/>
            <person name="Nishida H."/>
            <person name="Aasland R."/>
            <person name="Huzurbazar S."/>
            <person name="Westhof E."/>
            <person name="Delsuc F."/>
            <person name="Lehrach H."/>
            <person name="Reinhardt R."/>
            <person name="Weissenbach J."/>
            <person name="Roy S.W."/>
            <person name="Artiguenave F."/>
            <person name="Postlethwait J.H."/>
            <person name="Manak J.R."/>
            <person name="Thompson E.M."/>
            <person name="Jaillon O."/>
            <person name="Du Pasquier L."/>
            <person name="Boudinot P."/>
            <person name="Liberles D.A."/>
            <person name="Volff J.N."/>
            <person name="Philippe H."/>
            <person name="Lenhard B."/>
            <person name="Roest Crollius H."/>
            <person name="Wincker P."/>
            <person name="Chourrout D."/>
        </authorList>
    </citation>
    <scope>NUCLEOTIDE SEQUENCE [LARGE SCALE GENOMIC DNA]</scope>
</reference>
<proteinExistence type="predicted"/>
<sequence>MGFYYNEGFYYDEGEGFYYDTKFLYDQRDGFYYDQQQGLNLNANRGKFLADKVDKFNKTNKDFWTTGDGQARMLEVFDKLKIDVDVHINKEKPKPGKTAGAAIQNVVTTQLVKEVVRGFCLNTDPAKFLETSGDDAKDKLSLLLGKECQRVLSDPADHRKKWRVEGSKAKKAMDKVSEDLIPFIVTWLQKAEFKTANAGQEETLQALVARRAVKEAAYAFAKQTKPDIADEPKQALAQSKNMAAAIAKKAIAVLA</sequence>
<name>E4WSW1_OIKDI</name>